<sequence length="385" mass="41861">MIMMKRTAFGRRRFLHAGGAATLGSLAGCTGILSGNNSKEPKKVTLSDFRGSGPLVESRPELSGTHIDEIPDLSGTLTLYLGGGEGGLYLELIELLESHYPDFKVNHRIEPSSDLAQRITQEVEGGDSSTDLFLSVDAGSLGFVAENGAATKLSKNALEPVPKPFRGKRNRWVGIAGRARSIPYNTKKFSASEVPSDIFAFARENQFKNAIGWAPTYEAFQAFVTAMRIIDGREKTRQWLTGVQNQSVSRFRDEWFISNAVADGEVDVGFANHYYALRVQASRPKAPIEIAFTKNDAGALVNVAGAAIIQGTEKEQLATNFVRHLLTVEAQEFFATKAFAYPMISGVPPVGGLPRVDELAPPSIDLQKLSNLEPTLSLMREVGVL</sequence>
<dbReference type="Gene3D" id="3.40.190.10">
    <property type="entry name" value="Periplasmic binding protein-like II"/>
    <property type="match status" value="2"/>
</dbReference>
<organism evidence="2 3">
    <name type="scientific">Haladaptatus litoreus</name>
    <dbReference type="NCBI Taxonomy" id="553468"/>
    <lineage>
        <taxon>Archaea</taxon>
        <taxon>Methanobacteriati</taxon>
        <taxon>Methanobacteriota</taxon>
        <taxon>Stenosarchaea group</taxon>
        <taxon>Halobacteria</taxon>
        <taxon>Halobacteriales</taxon>
        <taxon>Haladaptataceae</taxon>
        <taxon>Haladaptatus</taxon>
    </lineage>
</organism>
<dbReference type="PIRSF" id="PIRSF002825">
    <property type="entry name" value="CfbpA"/>
    <property type="match status" value="1"/>
</dbReference>
<evidence type="ECO:0000313" key="2">
    <source>
        <dbReference type="EMBL" id="SIR87163.1"/>
    </source>
</evidence>
<dbReference type="InterPro" id="IPR006059">
    <property type="entry name" value="SBP"/>
</dbReference>
<proteinExistence type="predicted"/>
<dbReference type="SUPFAM" id="SSF53850">
    <property type="entry name" value="Periplasmic binding protein-like II"/>
    <property type="match status" value="1"/>
</dbReference>
<accession>A0A1N7EG79</accession>
<gene>
    <name evidence="2" type="ORF">SAMN05421858_4217</name>
</gene>
<dbReference type="PROSITE" id="PS51257">
    <property type="entry name" value="PROKAR_LIPOPROTEIN"/>
    <property type="match status" value="1"/>
</dbReference>
<evidence type="ECO:0000256" key="1">
    <source>
        <dbReference type="ARBA" id="ARBA00022729"/>
    </source>
</evidence>
<dbReference type="OrthoDB" id="305188at2157"/>
<dbReference type="InterPro" id="IPR026045">
    <property type="entry name" value="Ferric-bd"/>
</dbReference>
<dbReference type="PANTHER" id="PTHR30006">
    <property type="entry name" value="THIAMINE-BINDING PERIPLASMIC PROTEIN-RELATED"/>
    <property type="match status" value="1"/>
</dbReference>
<dbReference type="Proteomes" id="UP000186914">
    <property type="component" value="Unassembled WGS sequence"/>
</dbReference>
<dbReference type="Pfam" id="PF01547">
    <property type="entry name" value="SBP_bac_1"/>
    <property type="match status" value="1"/>
</dbReference>
<dbReference type="PANTHER" id="PTHR30006:SF24">
    <property type="entry name" value="SLL0237 PROTEIN"/>
    <property type="match status" value="1"/>
</dbReference>
<keyword evidence="3" id="KW-1185">Reference proteome</keyword>
<dbReference type="AlphaFoldDB" id="A0A1N7EG79"/>
<reference evidence="3" key="1">
    <citation type="submission" date="2017-01" db="EMBL/GenBank/DDBJ databases">
        <authorList>
            <person name="Varghese N."/>
            <person name="Submissions S."/>
        </authorList>
    </citation>
    <scope>NUCLEOTIDE SEQUENCE [LARGE SCALE GENOMIC DNA]</scope>
    <source>
        <strain evidence="3">CGMCC 1.7737</strain>
    </source>
</reference>
<evidence type="ECO:0000313" key="3">
    <source>
        <dbReference type="Proteomes" id="UP000186914"/>
    </source>
</evidence>
<keyword evidence="1" id="KW-0732">Signal</keyword>
<name>A0A1N7EG79_9EURY</name>
<dbReference type="EMBL" id="FTNO01000006">
    <property type="protein sequence ID" value="SIR87163.1"/>
    <property type="molecule type" value="Genomic_DNA"/>
</dbReference>
<protein>
    <submittedName>
        <fullName evidence="2">Iron(III) transport system substrate-binding protein</fullName>
    </submittedName>
</protein>